<feature type="transmembrane region" description="Helical" evidence="1">
    <location>
        <begin position="53"/>
        <end position="71"/>
    </location>
</feature>
<feature type="transmembrane region" description="Helical" evidence="1">
    <location>
        <begin position="14"/>
        <end position="33"/>
    </location>
</feature>
<keyword evidence="3" id="KW-1185">Reference proteome</keyword>
<gene>
    <name evidence="2" type="ORF">XA3_02150</name>
</gene>
<reference evidence="2 3" key="1">
    <citation type="journal article" date="2023" name="Microbiol. Spectr.">
        <title>Symbiosis of Carpenter Bees with Uncharacterized Lactic Acid Bacteria Showing NAD Auxotrophy.</title>
        <authorList>
            <person name="Kawasaki S."/>
            <person name="Ozawa K."/>
            <person name="Mori T."/>
            <person name="Yamamoto A."/>
            <person name="Ito M."/>
            <person name="Ohkuma M."/>
            <person name="Sakamoto M."/>
            <person name="Matsutani M."/>
        </authorList>
    </citation>
    <scope>NUCLEOTIDE SEQUENCE [LARGE SCALE GENOMIC DNA]</scope>
    <source>
        <strain evidence="2 3">XA3</strain>
    </source>
</reference>
<dbReference type="RefSeq" id="WP_317635715.1">
    <property type="nucleotide sequence ID" value="NZ_AP026802.1"/>
</dbReference>
<keyword evidence="1" id="KW-1133">Transmembrane helix</keyword>
<dbReference type="AlphaFoldDB" id="A0AAU9D237"/>
<accession>A0AAU9D237</accession>
<dbReference type="EMBL" id="AP026802">
    <property type="protein sequence ID" value="BDR57774.1"/>
    <property type="molecule type" value="Genomic_DNA"/>
</dbReference>
<dbReference type="Proteomes" id="UP001321861">
    <property type="component" value="Chromosome"/>
</dbReference>
<protein>
    <submittedName>
        <fullName evidence="2">Uncharacterized protein</fullName>
    </submittedName>
</protein>
<evidence type="ECO:0000313" key="3">
    <source>
        <dbReference type="Proteomes" id="UP001321861"/>
    </source>
</evidence>
<keyword evidence="1" id="KW-0812">Transmembrane</keyword>
<name>A0AAU9D237_9LACO</name>
<organism evidence="2 3">
    <name type="scientific">Xylocopilactobacillus apicola</name>
    <dbReference type="NCBI Taxonomy" id="2932184"/>
    <lineage>
        <taxon>Bacteria</taxon>
        <taxon>Bacillati</taxon>
        <taxon>Bacillota</taxon>
        <taxon>Bacilli</taxon>
        <taxon>Lactobacillales</taxon>
        <taxon>Lactobacillaceae</taxon>
        <taxon>Xylocopilactobacillus</taxon>
    </lineage>
</organism>
<keyword evidence="1" id="KW-0472">Membrane</keyword>
<sequence>MNDLIEKLFPINNLGIVASLISTIIVTITFWLIDTVKGNPWDQAVILKKVVNFKLFLIGLICLVLPFLLWAIPFFRILSLIVFGGGLIILSVIIFRSVRWLSDWSESYPNGVRYSWRIKTLLDKSLDDKQRLQIWEKYLDLFSQQNKYHYEDTYNGNQFLDFFKTIYAQGSSNLKLYFLTLTKEYLNDLFLSNRIKESDFLIFGFNELFKLIKSSDDIELYYTWLSIIRKECNNVSNNDFRSHEFLKAIYSITPNSLTAENNPIFDELANNLCNLLWFRDREGQDYNLINKQWRIDSESLFEPNKNGISQSYLISAFLNKVNEVESKNSEDRLSLGLKLDYLFINITSNADPINFGILSKLFNIKYHPPFDTDWSEYLFEELSCPLTFGYIERSIIGKSGSNEEFEKYYISQKNIQELESMKVAIKSLPILKNRPLSQKYISKLEKTFESNEFQKLILTDNRISNSYISRYKESIKDVKKELSKIDN</sequence>
<evidence type="ECO:0000256" key="1">
    <source>
        <dbReference type="SAM" id="Phobius"/>
    </source>
</evidence>
<dbReference type="KEGG" id="xap:XA3_02150"/>
<feature type="transmembrane region" description="Helical" evidence="1">
    <location>
        <begin position="77"/>
        <end position="95"/>
    </location>
</feature>
<evidence type="ECO:0000313" key="2">
    <source>
        <dbReference type="EMBL" id="BDR57774.1"/>
    </source>
</evidence>
<proteinExistence type="predicted"/>